<name>A0A0E9VPN9_ANGAN</name>
<reference evidence="1" key="2">
    <citation type="journal article" date="2015" name="Fish Shellfish Immunol.">
        <title>Early steps in the European eel (Anguilla anguilla)-Vibrio vulnificus interaction in the gills: Role of the RtxA13 toxin.</title>
        <authorList>
            <person name="Callol A."/>
            <person name="Pajuelo D."/>
            <person name="Ebbesson L."/>
            <person name="Teles M."/>
            <person name="MacKenzie S."/>
            <person name="Amaro C."/>
        </authorList>
    </citation>
    <scope>NUCLEOTIDE SEQUENCE</scope>
</reference>
<evidence type="ECO:0000313" key="1">
    <source>
        <dbReference type="EMBL" id="JAH80104.1"/>
    </source>
</evidence>
<organism evidence="1">
    <name type="scientific">Anguilla anguilla</name>
    <name type="common">European freshwater eel</name>
    <name type="synonym">Muraena anguilla</name>
    <dbReference type="NCBI Taxonomy" id="7936"/>
    <lineage>
        <taxon>Eukaryota</taxon>
        <taxon>Metazoa</taxon>
        <taxon>Chordata</taxon>
        <taxon>Craniata</taxon>
        <taxon>Vertebrata</taxon>
        <taxon>Euteleostomi</taxon>
        <taxon>Actinopterygii</taxon>
        <taxon>Neopterygii</taxon>
        <taxon>Teleostei</taxon>
        <taxon>Anguilliformes</taxon>
        <taxon>Anguillidae</taxon>
        <taxon>Anguilla</taxon>
    </lineage>
</organism>
<protein>
    <submittedName>
        <fullName evidence="1">Uncharacterized protein</fullName>
    </submittedName>
</protein>
<proteinExistence type="predicted"/>
<dbReference type="EMBL" id="GBXM01028473">
    <property type="protein sequence ID" value="JAH80104.1"/>
    <property type="molecule type" value="Transcribed_RNA"/>
</dbReference>
<accession>A0A0E9VPN9</accession>
<dbReference type="AlphaFoldDB" id="A0A0E9VPN9"/>
<reference evidence="1" key="1">
    <citation type="submission" date="2014-11" db="EMBL/GenBank/DDBJ databases">
        <authorList>
            <person name="Amaro Gonzalez C."/>
        </authorList>
    </citation>
    <scope>NUCLEOTIDE SEQUENCE</scope>
</reference>
<sequence length="33" mass="3948">MHTVPVKANCSDFYWEVPFESWEFGGPLGQWRF</sequence>